<name>A0A1R3JFR3_COCAP</name>
<dbReference type="EMBL" id="AWWV01008063">
    <property type="protein sequence ID" value="OMO93650.1"/>
    <property type="molecule type" value="Genomic_DNA"/>
</dbReference>
<accession>A0A1R3JFR3</accession>
<sequence length="36" mass="3838">MAQKAEGLSCFASKISLPAKFGTGARHSLPLCSRHH</sequence>
<gene>
    <name evidence="1" type="ORF">CCACVL1_06408</name>
</gene>
<evidence type="ECO:0000313" key="2">
    <source>
        <dbReference type="Proteomes" id="UP000188268"/>
    </source>
</evidence>
<proteinExistence type="predicted"/>
<comment type="caution">
    <text evidence="1">The sequence shown here is derived from an EMBL/GenBank/DDBJ whole genome shotgun (WGS) entry which is preliminary data.</text>
</comment>
<organism evidence="1 2">
    <name type="scientific">Corchorus capsularis</name>
    <name type="common">Jute</name>
    <dbReference type="NCBI Taxonomy" id="210143"/>
    <lineage>
        <taxon>Eukaryota</taxon>
        <taxon>Viridiplantae</taxon>
        <taxon>Streptophyta</taxon>
        <taxon>Embryophyta</taxon>
        <taxon>Tracheophyta</taxon>
        <taxon>Spermatophyta</taxon>
        <taxon>Magnoliopsida</taxon>
        <taxon>eudicotyledons</taxon>
        <taxon>Gunneridae</taxon>
        <taxon>Pentapetalae</taxon>
        <taxon>rosids</taxon>
        <taxon>malvids</taxon>
        <taxon>Malvales</taxon>
        <taxon>Malvaceae</taxon>
        <taxon>Grewioideae</taxon>
        <taxon>Apeibeae</taxon>
        <taxon>Corchorus</taxon>
    </lineage>
</organism>
<dbReference type="Gramene" id="OMO93650">
    <property type="protein sequence ID" value="OMO93650"/>
    <property type="gene ID" value="CCACVL1_06408"/>
</dbReference>
<keyword evidence="2" id="KW-1185">Reference proteome</keyword>
<dbReference type="AlphaFoldDB" id="A0A1R3JFR3"/>
<dbReference type="Proteomes" id="UP000188268">
    <property type="component" value="Unassembled WGS sequence"/>
</dbReference>
<evidence type="ECO:0000313" key="1">
    <source>
        <dbReference type="EMBL" id="OMO93650.1"/>
    </source>
</evidence>
<protein>
    <submittedName>
        <fullName evidence="1">Uncharacterized protein</fullName>
    </submittedName>
</protein>
<reference evidence="1 2" key="1">
    <citation type="submission" date="2013-09" db="EMBL/GenBank/DDBJ databases">
        <title>Corchorus capsularis genome sequencing.</title>
        <authorList>
            <person name="Alam M."/>
            <person name="Haque M.S."/>
            <person name="Islam M.S."/>
            <person name="Emdad E.M."/>
            <person name="Islam M.M."/>
            <person name="Ahmed B."/>
            <person name="Halim A."/>
            <person name="Hossen Q.M.M."/>
            <person name="Hossain M.Z."/>
            <person name="Ahmed R."/>
            <person name="Khan M.M."/>
            <person name="Islam R."/>
            <person name="Rashid M.M."/>
            <person name="Khan S.A."/>
            <person name="Rahman M.S."/>
            <person name="Alam M."/>
        </authorList>
    </citation>
    <scope>NUCLEOTIDE SEQUENCE [LARGE SCALE GENOMIC DNA]</scope>
    <source>
        <strain evidence="2">cv. CVL-1</strain>
        <tissue evidence="1">Whole seedling</tissue>
    </source>
</reference>